<dbReference type="EMBL" id="CAACVS010000326">
    <property type="protein sequence ID" value="VEU41040.1"/>
    <property type="molecule type" value="Genomic_DNA"/>
</dbReference>
<dbReference type="PRINTS" id="PR01713">
    <property type="entry name" value="NUCEPIMERASE"/>
</dbReference>
<dbReference type="AlphaFoldDB" id="A0A448ZG83"/>
<evidence type="ECO:0000256" key="3">
    <source>
        <dbReference type="SAM" id="MobiDB-lite"/>
    </source>
</evidence>
<evidence type="ECO:0000256" key="1">
    <source>
        <dbReference type="ARBA" id="ARBA00007637"/>
    </source>
</evidence>
<feature type="compositionally biased region" description="Polar residues" evidence="3">
    <location>
        <begin position="422"/>
        <end position="439"/>
    </location>
</feature>
<dbReference type="InterPro" id="IPR016040">
    <property type="entry name" value="NAD(P)-bd_dom"/>
</dbReference>
<evidence type="ECO:0000256" key="2">
    <source>
        <dbReference type="ARBA" id="ARBA00023027"/>
    </source>
</evidence>
<feature type="domain" description="NAD(P)-binding" evidence="5">
    <location>
        <begin position="101"/>
        <end position="409"/>
    </location>
</feature>
<organism evidence="6 7">
    <name type="scientific">Pseudo-nitzschia multistriata</name>
    <dbReference type="NCBI Taxonomy" id="183589"/>
    <lineage>
        <taxon>Eukaryota</taxon>
        <taxon>Sar</taxon>
        <taxon>Stramenopiles</taxon>
        <taxon>Ochrophyta</taxon>
        <taxon>Bacillariophyta</taxon>
        <taxon>Bacillariophyceae</taxon>
        <taxon>Bacillariophycidae</taxon>
        <taxon>Bacillariales</taxon>
        <taxon>Bacillariaceae</taxon>
        <taxon>Pseudo-nitzschia</taxon>
    </lineage>
</organism>
<reference evidence="6 7" key="1">
    <citation type="submission" date="2019-01" db="EMBL/GenBank/DDBJ databases">
        <authorList>
            <person name="Ferrante I. M."/>
        </authorList>
    </citation>
    <scope>NUCLEOTIDE SEQUENCE [LARGE SCALE GENOMIC DNA]</scope>
    <source>
        <strain evidence="6 7">B856</strain>
    </source>
</reference>
<feature type="transmembrane region" description="Helical" evidence="4">
    <location>
        <begin position="21"/>
        <end position="43"/>
    </location>
</feature>
<dbReference type="OrthoDB" id="16464at2759"/>
<dbReference type="PANTHER" id="PTHR43574">
    <property type="entry name" value="EPIMERASE-RELATED"/>
    <property type="match status" value="1"/>
</dbReference>
<dbReference type="Pfam" id="PF16363">
    <property type="entry name" value="GDP_Man_Dehyd"/>
    <property type="match status" value="1"/>
</dbReference>
<evidence type="ECO:0000313" key="6">
    <source>
        <dbReference type="EMBL" id="VEU41040.1"/>
    </source>
</evidence>
<gene>
    <name evidence="6" type="ORF">PSNMU_V1.4_AUG-EV-PASAV3_0079430</name>
</gene>
<accession>A0A448ZG83</accession>
<dbReference type="Gene3D" id="3.90.25.10">
    <property type="entry name" value="UDP-galactose 4-epimerase, domain 1"/>
    <property type="match status" value="1"/>
</dbReference>
<feature type="region of interest" description="Disordered" evidence="3">
    <location>
        <begin position="422"/>
        <end position="451"/>
    </location>
</feature>
<keyword evidence="4" id="KW-0472">Membrane</keyword>
<evidence type="ECO:0000259" key="5">
    <source>
        <dbReference type="Pfam" id="PF16363"/>
    </source>
</evidence>
<dbReference type="Gene3D" id="3.40.50.720">
    <property type="entry name" value="NAD(P)-binding Rossmann-like Domain"/>
    <property type="match status" value="1"/>
</dbReference>
<keyword evidence="2" id="KW-0520">NAD</keyword>
<protein>
    <recommendedName>
        <fullName evidence="5">NAD(P)-binding domain-containing protein</fullName>
    </recommendedName>
</protein>
<sequence>MKNHGRYDHRNTPLKSGPRQYSFAGAFTLIGLGMVMGTIFNFLHTSRLILDSSIRRIQYEMTQPTTVRSHMQDSYKHKVKAITDDEVSRLRGPDGPKYTVLVTGAAGFIGMHTAIELKQMGMTPIGYDNVNTYYSTDLKESRIKELKKNGILFERGDVCDADKLKQVIKGNKITRVIHLAAQAGVRYSLDHPFEYIHNNIDCTVNILEIMKELDLKEHPLVYASSSSVYGNNVKVPFLETDIVEDPASLYAATKRSDELIARTYYNLHNISSIGLRFFTVYGPYGRPDMAPWMFTDRISNNETIQVFNNGLSRRDFTYIDDIVQGVVNSLLVDRAKTSLEAEIVNLGNGHPVLLADFVRIVEERVGKPAQIQHLGMQKGDVPKTFADISKARYLLGYKPTTTIEDGIDRFVTWFEQHNASRYRMTQTPQSNSPKENNTEAVGDSKIDAKPK</sequence>
<dbReference type="Proteomes" id="UP000291116">
    <property type="component" value="Unassembled WGS sequence"/>
</dbReference>
<dbReference type="SUPFAM" id="SSF51735">
    <property type="entry name" value="NAD(P)-binding Rossmann-fold domains"/>
    <property type="match status" value="1"/>
</dbReference>
<proteinExistence type="inferred from homology"/>
<keyword evidence="7" id="KW-1185">Reference proteome</keyword>
<evidence type="ECO:0000313" key="7">
    <source>
        <dbReference type="Proteomes" id="UP000291116"/>
    </source>
</evidence>
<dbReference type="InterPro" id="IPR036291">
    <property type="entry name" value="NAD(P)-bd_dom_sf"/>
</dbReference>
<feature type="compositionally biased region" description="Basic and acidic residues" evidence="3">
    <location>
        <begin position="442"/>
        <end position="451"/>
    </location>
</feature>
<name>A0A448ZG83_9STRA</name>
<keyword evidence="4" id="KW-1133">Transmembrane helix</keyword>
<keyword evidence="4" id="KW-0812">Transmembrane</keyword>
<evidence type="ECO:0000256" key="4">
    <source>
        <dbReference type="SAM" id="Phobius"/>
    </source>
</evidence>
<comment type="similarity">
    <text evidence="1">Belongs to the NAD(P)-dependent epimerase/dehydratase family.</text>
</comment>